<organism evidence="2 3">
    <name type="scientific">Ephemerocybe angulata</name>
    <dbReference type="NCBI Taxonomy" id="980116"/>
    <lineage>
        <taxon>Eukaryota</taxon>
        <taxon>Fungi</taxon>
        <taxon>Dikarya</taxon>
        <taxon>Basidiomycota</taxon>
        <taxon>Agaricomycotina</taxon>
        <taxon>Agaricomycetes</taxon>
        <taxon>Agaricomycetidae</taxon>
        <taxon>Agaricales</taxon>
        <taxon>Agaricineae</taxon>
        <taxon>Psathyrellaceae</taxon>
        <taxon>Ephemerocybe</taxon>
    </lineage>
</organism>
<accession>A0A8H6HM01</accession>
<name>A0A8H6HM01_9AGAR</name>
<feature type="region of interest" description="Disordered" evidence="1">
    <location>
        <begin position="191"/>
        <end position="228"/>
    </location>
</feature>
<protein>
    <submittedName>
        <fullName evidence="2">Uncharacterized protein</fullName>
    </submittedName>
</protein>
<dbReference type="Proteomes" id="UP000521943">
    <property type="component" value="Unassembled WGS sequence"/>
</dbReference>
<gene>
    <name evidence="2" type="ORF">DFP72DRAFT_917757</name>
</gene>
<dbReference type="AlphaFoldDB" id="A0A8H6HM01"/>
<comment type="caution">
    <text evidence="2">The sequence shown here is derived from an EMBL/GenBank/DDBJ whole genome shotgun (WGS) entry which is preliminary data.</text>
</comment>
<keyword evidence="3" id="KW-1185">Reference proteome</keyword>
<evidence type="ECO:0000313" key="3">
    <source>
        <dbReference type="Proteomes" id="UP000521943"/>
    </source>
</evidence>
<feature type="region of interest" description="Disordered" evidence="1">
    <location>
        <begin position="103"/>
        <end position="128"/>
    </location>
</feature>
<dbReference type="EMBL" id="JACGCI010000074">
    <property type="protein sequence ID" value="KAF6748156.1"/>
    <property type="molecule type" value="Genomic_DNA"/>
</dbReference>
<proteinExistence type="predicted"/>
<evidence type="ECO:0000313" key="2">
    <source>
        <dbReference type="EMBL" id="KAF6748156.1"/>
    </source>
</evidence>
<evidence type="ECO:0000256" key="1">
    <source>
        <dbReference type="SAM" id="MobiDB-lite"/>
    </source>
</evidence>
<feature type="region of interest" description="Disordered" evidence="1">
    <location>
        <begin position="60"/>
        <end position="81"/>
    </location>
</feature>
<sequence length="228" mass="25081">MAPAYPSKRRHLTTPVDQGSQFWQITPDSPKTHLYLFPPCNGALYTAKSTTPRTDILAQRQSSVHKTMGARATDSWEKVGGGSRRGGGWTCCANVRSVSQPEFTSKQTLASDTRPCRPTRRDGNPAFDHRHRLNIQDVDKVGIRRASAQRTLVGPAIGCVLHSGLGPRRAERAATHEQICTALESGQCPRGWFGSARRVGRPMQRNGKRPTNPSTSPLRPPKLTHSRA</sequence>
<reference evidence="2 3" key="1">
    <citation type="submission" date="2020-07" db="EMBL/GenBank/DDBJ databases">
        <title>Comparative genomics of pyrophilous fungi reveals a link between fire events and developmental genes.</title>
        <authorList>
            <consortium name="DOE Joint Genome Institute"/>
            <person name="Steindorff A.S."/>
            <person name="Carver A."/>
            <person name="Calhoun S."/>
            <person name="Stillman K."/>
            <person name="Liu H."/>
            <person name="Lipzen A."/>
            <person name="Pangilinan J."/>
            <person name="Labutti K."/>
            <person name="Bruns T.D."/>
            <person name="Grigoriev I.V."/>
        </authorList>
    </citation>
    <scope>NUCLEOTIDE SEQUENCE [LARGE SCALE GENOMIC DNA]</scope>
    <source>
        <strain evidence="2 3">CBS 144469</strain>
    </source>
</reference>